<dbReference type="GO" id="GO:0006739">
    <property type="term" value="P:NADP+ metabolic process"/>
    <property type="evidence" value="ECO:0007669"/>
    <property type="project" value="TreeGrafter"/>
</dbReference>
<dbReference type="Gene3D" id="3.40.718.10">
    <property type="entry name" value="Isopropylmalate Dehydrogenase"/>
    <property type="match status" value="1"/>
</dbReference>
<evidence type="ECO:0000256" key="1">
    <source>
        <dbReference type="ARBA" id="ARBA00001936"/>
    </source>
</evidence>
<dbReference type="InterPro" id="IPR004790">
    <property type="entry name" value="Isocitrate_DH_NADP"/>
</dbReference>
<keyword evidence="5" id="KW-0816">Tricarboxylic acid cycle</keyword>
<evidence type="ECO:0000256" key="12">
    <source>
        <dbReference type="SAM" id="MobiDB-lite"/>
    </source>
</evidence>
<sequence>MKRKRTAQASAKSSLAANTTTTTTTATCSACGQVGHSRRSNHLCPFYIPRQGVEIRAKSAVPMVSRTVKIGFGPLPAFGPLAGPIESAVARLGKITFDASRLLNIHMSKVCADGGEIPNLPSMMRLYFQAVGFNTRGGNLHQGAPTLNEGINDLRDASFPAEHQFTDSKYMGKMISAKAQSWTTACQNHVVLNMPRRASRLISWWLETHVGEAIQSRISISQRTALSHQLWEQLSPPSPRGGEEGEERQEGEEDREEEPPQAATSLVAPPWLLKLLLPDQRTVMEAHLRGLFDFLTDHIFGGLPLTGEAIKNSWRSYLRPLYRILTIFEEHGPQDAAARRTTRRRGHGLRLFSLLPLSSHRSSYVFVDTMALYDLWSQLKLEDADMGYMRGVTEESFRADSDTWWKRSFHISKVKTRTRQFAMSLSTDGIGVSAGRLRPISSSSGIDDYGWRWEGEGKDRHRAEYVPWGVRPEDEVVGLDPGRRTLLSTTAGGLDMSLDNGGLAERGTQWSLSLKSWRHLAGMDRDARKQQLWMKNHAEVPNTLRDLPVLTASALLSSRTLSPTPGSRPSSLLDAGDVFAGAHTSAAIKRTTSAGVSDVEGVLEVPWRTWWNRDVNASRNMLHLALHQEENEGARMLVFDTAAATEWLRALLSASRISTPAARSAVHQFRPQVLSRMDLSRAYATALKKIQVANPVVELDGDEMTRIIWKKIREELILPYLELDIKYYDLGMENRDATDDQVTIDSAEAIKKYNVGIKCATITPDEARVEEFKLKQMWRSPNGTIRNILDGTVFREPIIIPSIPKPVPGWTKPIVIGRHAFGDQYRSTDYVAKGPGKLEMVYTPEAGGEKVVMEVYNFKGPGVALAMYNTDESIIGFAHSSFKMALSKKMPLYLSTKNTILKKYDGRFKDIFQGIYEKTYQKDFEAAGLWYEHRLIDDMVAQAIKGDGGFVWACKNYDGDVQSDILGQGFGSLGMMTSELVTPDGLVMEAEAAHGTVTRHYREHQKGKETSTNPVASIFAWTRGLAFRAKLDKNENLAAFCKSLEEACVESIQQDGIMTKDLALAIHGKKMTRENWVTTTVYLDHVNDLLQKKLSTRLN</sequence>
<organism evidence="14">
    <name type="scientific">Phaffia rhodozyma</name>
    <name type="common">Yeast</name>
    <name type="synonym">Xanthophyllomyces dendrorhous</name>
    <dbReference type="NCBI Taxonomy" id="264483"/>
    <lineage>
        <taxon>Eukaryota</taxon>
        <taxon>Fungi</taxon>
        <taxon>Dikarya</taxon>
        <taxon>Basidiomycota</taxon>
        <taxon>Agaricomycotina</taxon>
        <taxon>Tremellomycetes</taxon>
        <taxon>Cystofilobasidiales</taxon>
        <taxon>Mrakiaceae</taxon>
        <taxon>Phaffia</taxon>
    </lineage>
</organism>
<protein>
    <recommendedName>
        <fullName evidence="4">isocitrate dehydrogenase (NADP(+))</fullName>
        <ecNumber evidence="4">1.1.1.42</ecNumber>
    </recommendedName>
</protein>
<evidence type="ECO:0000256" key="3">
    <source>
        <dbReference type="ARBA" id="ARBA00007769"/>
    </source>
</evidence>
<evidence type="ECO:0000313" key="14">
    <source>
        <dbReference type="EMBL" id="CDZ97488.1"/>
    </source>
</evidence>
<comment type="cofactor">
    <cofactor evidence="2">
        <name>Mg(2+)</name>
        <dbReference type="ChEBI" id="CHEBI:18420"/>
    </cofactor>
</comment>
<comment type="cofactor">
    <cofactor evidence="1">
        <name>Mn(2+)</name>
        <dbReference type="ChEBI" id="CHEBI:29035"/>
    </cofactor>
</comment>
<dbReference type="PANTHER" id="PTHR11822:SF21">
    <property type="entry name" value="ISOCITRATE DEHYDROGENASE [NADP], MITOCHONDRIAL"/>
    <property type="match status" value="1"/>
</dbReference>
<feature type="domain" description="Isopropylmalate dehydrogenase-like" evidence="13">
    <location>
        <begin position="695"/>
        <end position="1086"/>
    </location>
</feature>
<dbReference type="SMART" id="SM01329">
    <property type="entry name" value="Iso_dh"/>
    <property type="match status" value="1"/>
</dbReference>
<name>A0A0F7SID6_PHARH</name>
<evidence type="ECO:0000256" key="8">
    <source>
        <dbReference type="ARBA" id="ARBA00022857"/>
    </source>
</evidence>
<dbReference type="InterPro" id="IPR019818">
    <property type="entry name" value="IsoCit/isopropylmalate_DH_CS"/>
</dbReference>
<proteinExistence type="inferred from homology"/>
<dbReference type="Pfam" id="PF00180">
    <property type="entry name" value="Iso_dh"/>
    <property type="match status" value="1"/>
</dbReference>
<feature type="region of interest" description="Disordered" evidence="12">
    <location>
        <begin position="231"/>
        <end position="263"/>
    </location>
</feature>
<keyword evidence="9" id="KW-0560">Oxidoreductase</keyword>
<dbReference type="NCBIfam" id="TIGR00127">
    <property type="entry name" value="nadp_idh_euk"/>
    <property type="match status" value="1"/>
</dbReference>
<dbReference type="EMBL" id="LN483211">
    <property type="protein sequence ID" value="CDZ97488.1"/>
    <property type="molecule type" value="Genomic_DNA"/>
</dbReference>
<dbReference type="FunFam" id="3.40.718.10:FF:000016">
    <property type="entry name" value="Isocitrate dehydrogenase [NADP]"/>
    <property type="match status" value="1"/>
</dbReference>
<dbReference type="GO" id="GO:0000287">
    <property type="term" value="F:magnesium ion binding"/>
    <property type="evidence" value="ECO:0007669"/>
    <property type="project" value="InterPro"/>
</dbReference>
<evidence type="ECO:0000256" key="2">
    <source>
        <dbReference type="ARBA" id="ARBA00001946"/>
    </source>
</evidence>
<dbReference type="GO" id="GO:0004450">
    <property type="term" value="F:isocitrate dehydrogenase (NADP+) activity"/>
    <property type="evidence" value="ECO:0007669"/>
    <property type="project" value="UniProtKB-EC"/>
</dbReference>
<dbReference type="GO" id="GO:0051287">
    <property type="term" value="F:NAD binding"/>
    <property type="evidence" value="ECO:0007669"/>
    <property type="project" value="InterPro"/>
</dbReference>
<evidence type="ECO:0000256" key="5">
    <source>
        <dbReference type="ARBA" id="ARBA00022532"/>
    </source>
</evidence>
<keyword evidence="8" id="KW-0521">NADP</keyword>
<dbReference type="GO" id="GO:0005739">
    <property type="term" value="C:mitochondrion"/>
    <property type="evidence" value="ECO:0007669"/>
    <property type="project" value="TreeGrafter"/>
</dbReference>
<evidence type="ECO:0000259" key="13">
    <source>
        <dbReference type="SMART" id="SM01329"/>
    </source>
</evidence>
<evidence type="ECO:0000256" key="6">
    <source>
        <dbReference type="ARBA" id="ARBA00022723"/>
    </source>
</evidence>
<evidence type="ECO:0000256" key="11">
    <source>
        <dbReference type="ARBA" id="ARBA00023554"/>
    </source>
</evidence>
<dbReference type="NCBIfam" id="NF006156">
    <property type="entry name" value="PRK08299.1"/>
    <property type="match status" value="1"/>
</dbReference>
<keyword evidence="10" id="KW-0464">Manganese</keyword>
<dbReference type="GO" id="GO:0006099">
    <property type="term" value="P:tricarboxylic acid cycle"/>
    <property type="evidence" value="ECO:0007669"/>
    <property type="project" value="UniProtKB-KW"/>
</dbReference>
<comment type="catalytic activity">
    <reaction evidence="11">
        <text>D-threo-isocitrate + NADP(+) = 2-oxoglutarate + CO2 + NADPH</text>
        <dbReference type="Rhea" id="RHEA:19629"/>
        <dbReference type="ChEBI" id="CHEBI:15562"/>
        <dbReference type="ChEBI" id="CHEBI:16526"/>
        <dbReference type="ChEBI" id="CHEBI:16810"/>
        <dbReference type="ChEBI" id="CHEBI:57783"/>
        <dbReference type="ChEBI" id="CHEBI:58349"/>
        <dbReference type="EC" id="1.1.1.42"/>
    </reaction>
</comment>
<dbReference type="EC" id="1.1.1.42" evidence="4"/>
<dbReference type="AlphaFoldDB" id="A0A0F7SID6"/>
<evidence type="ECO:0000256" key="4">
    <source>
        <dbReference type="ARBA" id="ARBA00013013"/>
    </source>
</evidence>
<dbReference type="GO" id="GO:0006102">
    <property type="term" value="P:isocitrate metabolic process"/>
    <property type="evidence" value="ECO:0007669"/>
    <property type="project" value="InterPro"/>
</dbReference>
<evidence type="ECO:0000256" key="7">
    <source>
        <dbReference type="ARBA" id="ARBA00022842"/>
    </source>
</evidence>
<dbReference type="InterPro" id="IPR024084">
    <property type="entry name" value="IsoPropMal-DH-like_dom"/>
</dbReference>
<evidence type="ECO:0000256" key="9">
    <source>
        <dbReference type="ARBA" id="ARBA00023002"/>
    </source>
</evidence>
<keyword evidence="6" id="KW-0479">Metal-binding</keyword>
<accession>A0A0F7SID6</accession>
<reference evidence="14" key="1">
    <citation type="submission" date="2014-08" db="EMBL/GenBank/DDBJ databases">
        <authorList>
            <person name="Sharma Rahul"/>
            <person name="Thines Marco"/>
        </authorList>
    </citation>
    <scope>NUCLEOTIDE SEQUENCE</scope>
</reference>
<keyword evidence="7" id="KW-0460">Magnesium</keyword>
<comment type="similarity">
    <text evidence="3">Belongs to the isocitrate and isopropylmalate dehydrogenases family.</text>
</comment>
<dbReference type="PANTHER" id="PTHR11822">
    <property type="entry name" value="NADP-SPECIFIC ISOCITRATE DEHYDROGENASE"/>
    <property type="match status" value="1"/>
</dbReference>
<dbReference type="PROSITE" id="PS00470">
    <property type="entry name" value="IDH_IMDH"/>
    <property type="match status" value="1"/>
</dbReference>
<evidence type="ECO:0000256" key="10">
    <source>
        <dbReference type="ARBA" id="ARBA00023211"/>
    </source>
</evidence>
<dbReference type="SUPFAM" id="SSF53659">
    <property type="entry name" value="Isocitrate/Isopropylmalate dehydrogenase-like"/>
    <property type="match status" value="1"/>
</dbReference>
<feature type="compositionally biased region" description="Acidic residues" evidence="12">
    <location>
        <begin position="244"/>
        <end position="259"/>
    </location>
</feature>